<comment type="caution">
    <text evidence="2">The sequence shown here is derived from an EMBL/GenBank/DDBJ whole genome shotgun (WGS) entry which is preliminary data.</text>
</comment>
<keyword evidence="1" id="KW-1133">Transmembrane helix</keyword>
<sequence>MRKLLSAFPRNGRDDFLPIITLQHDQIDDTSSPILITDTALDFATIPVIGAILVLSLVSLSFIFHLRLRSRQLPEFNYLWTVRLLLVFFISHWAINEIIRLPFFRRRYFSPLVPSLTFSEQDDLCKLHVVFSLGFMEPGFLIALFFLINESLRKQNQKPRSETGAVCWVLSMSLPTLILQTIVVFFLNPLFKAHLPPVMVESSFLSVDEDGNKSMTCTYPLLSSIVFGAFGITYSVCLLVSCWRVVSLAINKGMKSRITGLGWTVMTSLCVESLLLGVVGFGKPESIWYEGCCWGCL</sequence>
<feature type="transmembrane region" description="Helical" evidence="1">
    <location>
        <begin position="76"/>
        <end position="95"/>
    </location>
</feature>
<evidence type="ECO:0000313" key="3">
    <source>
        <dbReference type="Proteomes" id="UP001172457"/>
    </source>
</evidence>
<evidence type="ECO:0000256" key="1">
    <source>
        <dbReference type="SAM" id="Phobius"/>
    </source>
</evidence>
<dbReference type="EMBL" id="JARYMX010000007">
    <property type="protein sequence ID" value="KAJ9539575.1"/>
    <property type="molecule type" value="Genomic_DNA"/>
</dbReference>
<feature type="transmembrane region" description="Helical" evidence="1">
    <location>
        <begin position="168"/>
        <end position="191"/>
    </location>
</feature>
<feature type="transmembrane region" description="Helical" evidence="1">
    <location>
        <begin position="127"/>
        <end position="148"/>
    </location>
</feature>
<accession>A0AA38SNU0</accession>
<dbReference type="AlphaFoldDB" id="A0AA38SNU0"/>
<keyword evidence="1" id="KW-0812">Transmembrane</keyword>
<protein>
    <submittedName>
        <fullName evidence="2">Uncharacterized protein</fullName>
    </submittedName>
</protein>
<feature type="transmembrane region" description="Helical" evidence="1">
    <location>
        <begin position="221"/>
        <end position="246"/>
    </location>
</feature>
<keyword evidence="3" id="KW-1185">Reference proteome</keyword>
<dbReference type="PANTHER" id="PTHR34116">
    <property type="entry name" value="PLASMINOGEN ACTIVATOR INHIBITOR"/>
    <property type="match status" value="1"/>
</dbReference>
<feature type="transmembrane region" description="Helical" evidence="1">
    <location>
        <begin position="258"/>
        <end position="281"/>
    </location>
</feature>
<feature type="transmembrane region" description="Helical" evidence="1">
    <location>
        <begin position="43"/>
        <end position="64"/>
    </location>
</feature>
<organism evidence="2 3">
    <name type="scientific">Centaurea solstitialis</name>
    <name type="common">yellow star-thistle</name>
    <dbReference type="NCBI Taxonomy" id="347529"/>
    <lineage>
        <taxon>Eukaryota</taxon>
        <taxon>Viridiplantae</taxon>
        <taxon>Streptophyta</taxon>
        <taxon>Embryophyta</taxon>
        <taxon>Tracheophyta</taxon>
        <taxon>Spermatophyta</taxon>
        <taxon>Magnoliopsida</taxon>
        <taxon>eudicotyledons</taxon>
        <taxon>Gunneridae</taxon>
        <taxon>Pentapetalae</taxon>
        <taxon>asterids</taxon>
        <taxon>campanulids</taxon>
        <taxon>Asterales</taxon>
        <taxon>Asteraceae</taxon>
        <taxon>Carduoideae</taxon>
        <taxon>Cardueae</taxon>
        <taxon>Centaureinae</taxon>
        <taxon>Centaurea</taxon>
    </lineage>
</organism>
<keyword evidence="1" id="KW-0472">Membrane</keyword>
<name>A0AA38SNU0_9ASTR</name>
<evidence type="ECO:0000313" key="2">
    <source>
        <dbReference type="EMBL" id="KAJ9539575.1"/>
    </source>
</evidence>
<reference evidence="2" key="1">
    <citation type="submission" date="2023-03" db="EMBL/GenBank/DDBJ databases">
        <title>Chromosome-scale reference genome and RAD-based genetic map of yellow starthistle (Centaurea solstitialis) reveal putative structural variation and QTLs associated with invader traits.</title>
        <authorList>
            <person name="Reatini B."/>
            <person name="Cang F.A."/>
            <person name="Jiang Q."/>
            <person name="Mckibben M.T.W."/>
            <person name="Barker M.S."/>
            <person name="Rieseberg L.H."/>
            <person name="Dlugosch K.M."/>
        </authorList>
    </citation>
    <scope>NUCLEOTIDE SEQUENCE</scope>
    <source>
        <strain evidence="2">CAN-66</strain>
        <tissue evidence="2">Leaf</tissue>
    </source>
</reference>
<dbReference type="Proteomes" id="UP001172457">
    <property type="component" value="Chromosome 7"/>
</dbReference>
<dbReference type="PANTHER" id="PTHR34116:SF9">
    <property type="entry name" value="OS08G0346600 PROTEIN"/>
    <property type="match status" value="1"/>
</dbReference>
<proteinExistence type="predicted"/>
<gene>
    <name evidence="2" type="ORF">OSB04_026081</name>
</gene>